<organism evidence="6 7">
    <name type="scientific">Platanthera zijinensis</name>
    <dbReference type="NCBI Taxonomy" id="2320716"/>
    <lineage>
        <taxon>Eukaryota</taxon>
        <taxon>Viridiplantae</taxon>
        <taxon>Streptophyta</taxon>
        <taxon>Embryophyta</taxon>
        <taxon>Tracheophyta</taxon>
        <taxon>Spermatophyta</taxon>
        <taxon>Magnoliopsida</taxon>
        <taxon>Liliopsida</taxon>
        <taxon>Asparagales</taxon>
        <taxon>Orchidaceae</taxon>
        <taxon>Orchidoideae</taxon>
        <taxon>Orchideae</taxon>
        <taxon>Orchidinae</taxon>
        <taxon>Platanthera</taxon>
    </lineage>
</organism>
<dbReference type="EC" id="5.4.99.12" evidence="4"/>
<keyword evidence="2 4" id="KW-0819">tRNA processing</keyword>
<comment type="catalytic activity">
    <reaction evidence="4">
        <text>uridine(38/39/40) in tRNA = pseudouridine(38/39/40) in tRNA</text>
        <dbReference type="Rhea" id="RHEA:22376"/>
        <dbReference type="Rhea" id="RHEA-COMP:10085"/>
        <dbReference type="Rhea" id="RHEA-COMP:10087"/>
        <dbReference type="ChEBI" id="CHEBI:65314"/>
        <dbReference type="ChEBI" id="CHEBI:65315"/>
        <dbReference type="EC" id="5.4.99.12"/>
    </reaction>
</comment>
<evidence type="ECO:0000256" key="3">
    <source>
        <dbReference type="ARBA" id="ARBA00023235"/>
    </source>
</evidence>
<dbReference type="Gene3D" id="3.30.70.660">
    <property type="entry name" value="Pseudouridine synthase I, catalytic domain, C-terminal subdomain"/>
    <property type="match status" value="1"/>
</dbReference>
<gene>
    <name evidence="6" type="ORF">KSP39_PZI023141</name>
</gene>
<dbReference type="InterPro" id="IPR020094">
    <property type="entry name" value="TruA/RsuA/RluB/E/F_N"/>
</dbReference>
<dbReference type="Pfam" id="PF01416">
    <property type="entry name" value="PseudoU_synth_1"/>
    <property type="match status" value="1"/>
</dbReference>
<keyword evidence="3 4" id="KW-0413">Isomerase</keyword>
<evidence type="ECO:0000256" key="4">
    <source>
        <dbReference type="RuleBase" id="RU003792"/>
    </source>
</evidence>
<dbReference type="InterPro" id="IPR001406">
    <property type="entry name" value="PsdUridine_synth_TruA"/>
</dbReference>
<reference evidence="6 7" key="1">
    <citation type="journal article" date="2022" name="Nat. Plants">
        <title>Genomes of leafy and leafless Platanthera orchids illuminate the evolution of mycoheterotrophy.</title>
        <authorList>
            <person name="Li M.H."/>
            <person name="Liu K.W."/>
            <person name="Li Z."/>
            <person name="Lu H.C."/>
            <person name="Ye Q.L."/>
            <person name="Zhang D."/>
            <person name="Wang J.Y."/>
            <person name="Li Y.F."/>
            <person name="Zhong Z.M."/>
            <person name="Liu X."/>
            <person name="Yu X."/>
            <person name="Liu D.K."/>
            <person name="Tu X.D."/>
            <person name="Liu B."/>
            <person name="Hao Y."/>
            <person name="Liao X.Y."/>
            <person name="Jiang Y.T."/>
            <person name="Sun W.H."/>
            <person name="Chen J."/>
            <person name="Chen Y.Q."/>
            <person name="Ai Y."/>
            <person name="Zhai J.W."/>
            <person name="Wu S.S."/>
            <person name="Zhou Z."/>
            <person name="Hsiao Y.Y."/>
            <person name="Wu W.L."/>
            <person name="Chen Y.Y."/>
            <person name="Lin Y.F."/>
            <person name="Hsu J.L."/>
            <person name="Li C.Y."/>
            <person name="Wang Z.W."/>
            <person name="Zhao X."/>
            <person name="Zhong W.Y."/>
            <person name="Ma X.K."/>
            <person name="Ma L."/>
            <person name="Huang J."/>
            <person name="Chen G.Z."/>
            <person name="Huang M.Z."/>
            <person name="Huang L."/>
            <person name="Peng D.H."/>
            <person name="Luo Y.B."/>
            <person name="Zou S.Q."/>
            <person name="Chen S.P."/>
            <person name="Lan S."/>
            <person name="Tsai W.C."/>
            <person name="Van de Peer Y."/>
            <person name="Liu Z.J."/>
        </authorList>
    </citation>
    <scope>NUCLEOTIDE SEQUENCE [LARGE SCALE GENOMIC DNA]</scope>
    <source>
        <strain evidence="6">Lor287</strain>
    </source>
</reference>
<accession>A0AAP0AUG9</accession>
<dbReference type="PANTHER" id="PTHR11142">
    <property type="entry name" value="PSEUDOURIDYLATE SYNTHASE"/>
    <property type="match status" value="1"/>
</dbReference>
<evidence type="ECO:0000313" key="7">
    <source>
        <dbReference type="Proteomes" id="UP001418222"/>
    </source>
</evidence>
<comment type="caution">
    <text evidence="6">The sequence shown here is derived from an EMBL/GenBank/DDBJ whole genome shotgun (WGS) entry which is preliminary data.</text>
</comment>
<dbReference type="FunFam" id="3.30.70.660:FF:000019">
    <property type="entry name" value="tRNA pseudouridine synthase"/>
    <property type="match status" value="1"/>
</dbReference>
<evidence type="ECO:0000313" key="6">
    <source>
        <dbReference type="EMBL" id="KAK8915980.1"/>
    </source>
</evidence>
<name>A0AAP0AUG9_9ASPA</name>
<evidence type="ECO:0000259" key="5">
    <source>
        <dbReference type="Pfam" id="PF01416"/>
    </source>
</evidence>
<dbReference type="InterPro" id="IPR020097">
    <property type="entry name" value="PsdUridine_synth_TruA_a/b_dom"/>
</dbReference>
<dbReference type="PANTHER" id="PTHR11142:SF10">
    <property type="entry name" value="TRNA PSEUDOURIDINE SYNTHASE"/>
    <property type="match status" value="1"/>
</dbReference>
<dbReference type="Proteomes" id="UP001418222">
    <property type="component" value="Unassembled WGS sequence"/>
</dbReference>
<evidence type="ECO:0000256" key="2">
    <source>
        <dbReference type="ARBA" id="ARBA00022694"/>
    </source>
</evidence>
<evidence type="ECO:0000256" key="1">
    <source>
        <dbReference type="ARBA" id="ARBA00009375"/>
    </source>
</evidence>
<dbReference type="AlphaFoldDB" id="A0AAP0AUG9"/>
<comment type="similarity">
    <text evidence="1 4">Belongs to the tRNA pseudouridine synthase TruA family.</text>
</comment>
<protein>
    <recommendedName>
        <fullName evidence="4">tRNA pseudouridine synthase</fullName>
        <ecNumber evidence="4">5.4.99.12</ecNumber>
    </recommendedName>
</protein>
<dbReference type="InterPro" id="IPR020095">
    <property type="entry name" value="PsdUridine_synth_TruA_C"/>
</dbReference>
<dbReference type="SUPFAM" id="SSF55120">
    <property type="entry name" value="Pseudouridine synthase"/>
    <property type="match status" value="1"/>
</dbReference>
<dbReference type="EMBL" id="JBBWWQ010000020">
    <property type="protein sequence ID" value="KAK8915980.1"/>
    <property type="molecule type" value="Genomic_DNA"/>
</dbReference>
<dbReference type="GO" id="GO:0160147">
    <property type="term" value="F:tRNA pseudouridine(38-40) synthase activity"/>
    <property type="evidence" value="ECO:0007669"/>
    <property type="project" value="UniProtKB-EC"/>
</dbReference>
<feature type="domain" description="Pseudouridine synthase I TruA alpha/beta" evidence="5">
    <location>
        <begin position="363"/>
        <end position="430"/>
    </location>
</feature>
<proteinExistence type="inferred from homology"/>
<dbReference type="Gene3D" id="3.30.70.580">
    <property type="entry name" value="Pseudouridine synthase I, catalytic domain, N-terminal subdomain"/>
    <property type="match status" value="1"/>
</dbReference>
<keyword evidence="7" id="KW-1185">Reference proteome</keyword>
<sequence>MDLMVMGEIGKFPGTRTIIGMAAAMKNEYAHHTHDDCRIPRWTKREIFQYMYARPWHRISDFYLYLVCGGGGHSSLHSLFSSEKNNSKVALECSLGDNESNLLNVSLKERKGRWERKTFKIVLSYHGGSFDGWQKQPGLNTVQGLVEKSLGRFVDENKAQQLKEKSLPVEGCVSVAGRTDKGVSALQQVCSFYTWRKDVKCSDLKDAINASAPGKLKVLFISEVSRVFHPTFAAKWRQYFYIFPLEGSVEIQVSDNHMDYSSRKCENDELQQQTEHIVHGDCSTFDNENNYLGDVQICMKSSSFSVDKVNQLLCQLEGKSLSYGVFARDTKASRSTGPPTECFIFHARAVEAKLPCINKDFTEDMTVMCVELVANRFLRKMVRVLVATAIREAAAGADANALLNLMDTTCRHATAPPAPPDGLCLVDVGYGEFDQENCLIL</sequence>
<dbReference type="GO" id="GO:0003723">
    <property type="term" value="F:RNA binding"/>
    <property type="evidence" value="ECO:0007669"/>
    <property type="project" value="InterPro"/>
</dbReference>
<dbReference type="InterPro" id="IPR020103">
    <property type="entry name" value="PsdUridine_synth_cat_dom_sf"/>
</dbReference>
<dbReference type="GO" id="GO:0031119">
    <property type="term" value="P:tRNA pseudouridine synthesis"/>
    <property type="evidence" value="ECO:0007669"/>
    <property type="project" value="TreeGrafter"/>
</dbReference>